<dbReference type="STRING" id="436010.A0A166KHW0"/>
<dbReference type="FunFam" id="3.40.50.10190:FF:000001">
    <property type="entry name" value="Replication factor C subunit 1"/>
    <property type="match status" value="1"/>
</dbReference>
<dbReference type="AlphaFoldDB" id="A0A166KHW0"/>
<dbReference type="Pfam" id="PF25361">
    <property type="entry name" value="AAA_lid_RFC1"/>
    <property type="match status" value="1"/>
</dbReference>
<dbReference type="SMART" id="SM00292">
    <property type="entry name" value="BRCT"/>
    <property type="match status" value="1"/>
</dbReference>
<dbReference type="GO" id="GO:0005663">
    <property type="term" value="C:DNA replication factor C complex"/>
    <property type="evidence" value="ECO:0007669"/>
    <property type="project" value="InterPro"/>
</dbReference>
<dbReference type="InterPro" id="IPR008921">
    <property type="entry name" value="DNA_pol3_clamp-load_cplx_C"/>
</dbReference>
<dbReference type="SUPFAM" id="SSF52113">
    <property type="entry name" value="BRCT domain"/>
    <property type="match status" value="1"/>
</dbReference>
<dbReference type="Proteomes" id="UP000076532">
    <property type="component" value="Unassembled WGS sequence"/>
</dbReference>
<dbReference type="Gene3D" id="3.40.50.300">
    <property type="entry name" value="P-loop containing nucleotide triphosphate hydrolases"/>
    <property type="match status" value="1"/>
</dbReference>
<comment type="subcellular location">
    <subcellularLocation>
        <location evidence="1 10">Nucleus</location>
    </subcellularLocation>
</comment>
<dbReference type="GO" id="GO:0016887">
    <property type="term" value="F:ATP hydrolysis activity"/>
    <property type="evidence" value="ECO:0007669"/>
    <property type="project" value="InterPro"/>
</dbReference>
<feature type="domain" description="BRCT" evidence="12">
    <location>
        <begin position="199"/>
        <end position="281"/>
    </location>
</feature>
<keyword evidence="4" id="KW-0597">Phosphoprotein</keyword>
<keyword evidence="8" id="KW-0238">DNA-binding</keyword>
<evidence type="ECO:0000256" key="9">
    <source>
        <dbReference type="ARBA" id="ARBA00023242"/>
    </source>
</evidence>
<evidence type="ECO:0000256" key="7">
    <source>
        <dbReference type="ARBA" id="ARBA00022840"/>
    </source>
</evidence>
<proteinExistence type="inferred from homology"/>
<dbReference type="CDD" id="cd18140">
    <property type="entry name" value="HLD_clamp_RFC"/>
    <property type="match status" value="1"/>
</dbReference>
<feature type="compositionally biased region" description="Basic and acidic residues" evidence="11">
    <location>
        <begin position="871"/>
        <end position="887"/>
    </location>
</feature>
<dbReference type="GO" id="GO:0006281">
    <property type="term" value="P:DNA repair"/>
    <property type="evidence" value="ECO:0007669"/>
    <property type="project" value="InterPro"/>
</dbReference>
<dbReference type="PANTHER" id="PTHR23389">
    <property type="entry name" value="CHROMOSOME TRANSMISSION FIDELITY FACTOR 18"/>
    <property type="match status" value="1"/>
</dbReference>
<dbReference type="InterPro" id="IPR012178">
    <property type="entry name" value="RFC1"/>
</dbReference>
<dbReference type="FunFam" id="3.40.50.300:FF:000395">
    <property type="entry name" value="Replication factor C subunit 1"/>
    <property type="match status" value="1"/>
</dbReference>
<feature type="compositionally biased region" description="Basic and acidic residues" evidence="11">
    <location>
        <begin position="148"/>
        <end position="171"/>
    </location>
</feature>
<protein>
    <recommendedName>
        <fullName evidence="3 10">Replication factor C subunit 1</fullName>
    </recommendedName>
</protein>
<evidence type="ECO:0000256" key="4">
    <source>
        <dbReference type="ARBA" id="ARBA00022553"/>
    </source>
</evidence>
<dbReference type="PROSITE" id="PS50172">
    <property type="entry name" value="BRCT"/>
    <property type="match status" value="1"/>
</dbReference>
<feature type="compositionally biased region" description="Basic residues" evidence="11">
    <location>
        <begin position="888"/>
        <end position="903"/>
    </location>
</feature>
<accession>A0A166KHW0</accession>
<dbReference type="GO" id="GO:0003689">
    <property type="term" value="F:DNA clamp loader activity"/>
    <property type="evidence" value="ECO:0007669"/>
    <property type="project" value="UniProtKB-UniRule"/>
</dbReference>
<dbReference type="CDD" id="cd00009">
    <property type="entry name" value="AAA"/>
    <property type="match status" value="1"/>
</dbReference>
<reference evidence="13 14" key="1">
    <citation type="journal article" date="2016" name="Mol. Biol. Evol.">
        <title>Comparative Genomics of Early-Diverging Mushroom-Forming Fungi Provides Insights into the Origins of Lignocellulose Decay Capabilities.</title>
        <authorList>
            <person name="Nagy L.G."/>
            <person name="Riley R."/>
            <person name="Tritt A."/>
            <person name="Adam C."/>
            <person name="Daum C."/>
            <person name="Floudas D."/>
            <person name="Sun H."/>
            <person name="Yadav J.S."/>
            <person name="Pangilinan J."/>
            <person name="Larsson K.H."/>
            <person name="Matsuura K."/>
            <person name="Barry K."/>
            <person name="Labutti K."/>
            <person name="Kuo R."/>
            <person name="Ohm R.A."/>
            <person name="Bhattacharya S.S."/>
            <person name="Shirouzu T."/>
            <person name="Yoshinaga Y."/>
            <person name="Martin F.M."/>
            <person name="Grigoriev I.V."/>
            <person name="Hibbett D.S."/>
        </authorList>
    </citation>
    <scope>NUCLEOTIDE SEQUENCE [LARGE SCALE GENOMIC DNA]</scope>
    <source>
        <strain evidence="13 14">CBS 109695</strain>
    </source>
</reference>
<feature type="region of interest" description="Disordered" evidence="11">
    <location>
        <begin position="1"/>
        <end position="171"/>
    </location>
</feature>
<dbReference type="InterPro" id="IPR013725">
    <property type="entry name" value="DNA_replication_fac_RFC1_C"/>
</dbReference>
<dbReference type="Gene3D" id="3.40.50.10190">
    <property type="entry name" value="BRCT domain"/>
    <property type="match status" value="1"/>
</dbReference>
<dbReference type="Pfam" id="PF00004">
    <property type="entry name" value="AAA"/>
    <property type="match status" value="1"/>
</dbReference>
<dbReference type="InterPro" id="IPR036420">
    <property type="entry name" value="BRCT_dom_sf"/>
</dbReference>
<feature type="compositionally biased region" description="Low complexity" evidence="11">
    <location>
        <begin position="54"/>
        <end position="64"/>
    </location>
</feature>
<evidence type="ECO:0000256" key="1">
    <source>
        <dbReference type="ARBA" id="ARBA00004123"/>
    </source>
</evidence>
<dbReference type="GO" id="GO:0005524">
    <property type="term" value="F:ATP binding"/>
    <property type="evidence" value="ECO:0007669"/>
    <property type="project" value="UniProtKB-UniRule"/>
</dbReference>
<dbReference type="OrthoDB" id="446168at2759"/>
<dbReference type="EMBL" id="KV417543">
    <property type="protein sequence ID" value="KZP21923.1"/>
    <property type="molecule type" value="Genomic_DNA"/>
</dbReference>
<organism evidence="13 14">
    <name type="scientific">Athelia psychrophila</name>
    <dbReference type="NCBI Taxonomy" id="1759441"/>
    <lineage>
        <taxon>Eukaryota</taxon>
        <taxon>Fungi</taxon>
        <taxon>Dikarya</taxon>
        <taxon>Basidiomycota</taxon>
        <taxon>Agaricomycotina</taxon>
        <taxon>Agaricomycetes</taxon>
        <taxon>Agaricomycetidae</taxon>
        <taxon>Atheliales</taxon>
        <taxon>Atheliaceae</taxon>
        <taxon>Athelia</taxon>
    </lineage>
</organism>
<dbReference type="SUPFAM" id="SSF52540">
    <property type="entry name" value="P-loop containing nucleoside triphosphate hydrolases"/>
    <property type="match status" value="1"/>
</dbReference>
<feature type="region of interest" description="Disordered" evidence="11">
    <location>
        <begin position="284"/>
        <end position="333"/>
    </location>
</feature>
<evidence type="ECO:0000256" key="2">
    <source>
        <dbReference type="ARBA" id="ARBA00006116"/>
    </source>
</evidence>
<feature type="compositionally biased region" description="Basic residues" evidence="11">
    <location>
        <begin position="72"/>
        <end position="84"/>
    </location>
</feature>
<comment type="similarity">
    <text evidence="2 10">Belongs to the activator 1 large subunit family.</text>
</comment>
<name>A0A166KHW0_9AGAM</name>
<feature type="compositionally biased region" description="Basic residues" evidence="11">
    <location>
        <begin position="138"/>
        <end position="147"/>
    </location>
</feature>
<feature type="compositionally biased region" description="Acidic residues" evidence="11">
    <location>
        <begin position="114"/>
        <end position="133"/>
    </location>
</feature>
<evidence type="ECO:0000256" key="11">
    <source>
        <dbReference type="SAM" id="MobiDB-lite"/>
    </source>
</evidence>
<evidence type="ECO:0000313" key="13">
    <source>
        <dbReference type="EMBL" id="KZP21923.1"/>
    </source>
</evidence>
<dbReference type="InterPro" id="IPR047854">
    <property type="entry name" value="RFC_lid"/>
</dbReference>
<dbReference type="FunFam" id="1.20.272.10:FF:000005">
    <property type="entry name" value="Replication factor C subunit 1"/>
    <property type="match status" value="1"/>
</dbReference>
<dbReference type="Gene3D" id="1.20.272.10">
    <property type="match status" value="1"/>
</dbReference>
<dbReference type="SUPFAM" id="SSF48019">
    <property type="entry name" value="post-AAA+ oligomerization domain-like"/>
    <property type="match status" value="1"/>
</dbReference>
<feature type="compositionally biased region" description="Basic and acidic residues" evidence="11">
    <location>
        <begin position="287"/>
        <end position="319"/>
    </location>
</feature>
<dbReference type="Gene3D" id="1.10.8.60">
    <property type="match status" value="1"/>
</dbReference>
<evidence type="ECO:0000313" key="14">
    <source>
        <dbReference type="Proteomes" id="UP000076532"/>
    </source>
</evidence>
<evidence type="ECO:0000256" key="5">
    <source>
        <dbReference type="ARBA" id="ARBA00022705"/>
    </source>
</evidence>
<dbReference type="PIRSF" id="PIRSF036578">
    <property type="entry name" value="RFC1"/>
    <property type="match status" value="1"/>
</dbReference>
<dbReference type="PANTHER" id="PTHR23389:SF6">
    <property type="entry name" value="REPLICATION FACTOR C SUBUNIT 1"/>
    <property type="match status" value="1"/>
</dbReference>
<evidence type="ECO:0000256" key="10">
    <source>
        <dbReference type="PIRNR" id="PIRNR036578"/>
    </source>
</evidence>
<dbReference type="InterPro" id="IPR001357">
    <property type="entry name" value="BRCT_dom"/>
</dbReference>
<dbReference type="FunFam" id="1.10.8.60:FF:000021">
    <property type="entry name" value="Replication factor C subunit 1"/>
    <property type="match status" value="1"/>
</dbReference>
<keyword evidence="6 10" id="KW-0547">Nucleotide-binding</keyword>
<sequence length="903" mass="97929">MGMDVDSEPESAPIPAPSLKRKKPSALISSDESAEDEKSNKKPSSPPKKKVAVSKKPSALISSDESSEAEKPKKKPSPPHKKKVVVSASFTKPKPGPRASLPAAKGKKKAVKDEDFEDEDVKSEPSDEEDFEIEQPTKKKPLPKKPTTKKEVAGGEKANVNEKVKDEGEAKPKFNWAAAKAAKLAGPTAHGSKEVPEAKDPMCLSGLTFVFTGELSSFSRDEGVELAKRFGGRVTGQPSSKTDYVVLGADAGPKKLEVIKKYKLKSLSEDEFLKLIATREVGGKNGEGYDEKTKKKMQKDEEAVRKGAKELEQREKEAAKASGSRANEPGSAKVVDASSQLWTTRYAPQSIKEICGNKGQVEKLQNWLNSWSTSRASGFKKPGKEGMNVFRAVLITGPPGIGKTTSAHMCAKLAGLTPIEVNASDSRSKKLVESGVNMDNKSLDGWMGGGQATNTAGVAITDKTCLIMDEVDGMSAGDRGGVGALAALIKKTKIPIICIANDRSALKLKPLVACTFSLPFRKPDAQAVRSRIMTIAFKEKLKIPANVVDQLINGTQSDIRQVLNMLSTWKLSKTSMDFDEGKNLAHMNAKSPILTPFDVINKMMGPYMFSATSRETLGDKMELYFHDPSFVPLFVQENYLKTVPARTRGLDGPPQILKQLELMDQAAASISDGDLVDAMIHGPEQHWALMPLHSVCSTIRPASLLYGAGQGYGGANGMSFPQWLGQNSKQSKLSRQLGDVQIRMRLKVSGDKSEIRQSYLPALHPYIVTPLAQDGAGAVEEVMKRMDEYFLSREDWDTIVELGLGENKDDLVLKKISTATKTAFTRKYNTSEHPIAFHKAQDLGKSAKKLEGGPAPDLEDAFEMDDEVPSDDDKGKKADDASNDKLIKAKKAKATKGKGKGKA</sequence>
<dbReference type="SMART" id="SM00382">
    <property type="entry name" value="AAA"/>
    <property type="match status" value="1"/>
</dbReference>
<dbReference type="Pfam" id="PF08519">
    <property type="entry name" value="RFC1"/>
    <property type="match status" value="1"/>
</dbReference>
<gene>
    <name evidence="13" type="ORF">FIBSPDRAFT_494422</name>
</gene>
<evidence type="ECO:0000256" key="8">
    <source>
        <dbReference type="ARBA" id="ARBA00023125"/>
    </source>
</evidence>
<evidence type="ECO:0000259" key="12">
    <source>
        <dbReference type="PROSITE" id="PS50172"/>
    </source>
</evidence>
<dbReference type="InterPro" id="IPR027417">
    <property type="entry name" value="P-loop_NTPase"/>
</dbReference>
<keyword evidence="5 10" id="KW-0235">DNA replication</keyword>
<keyword evidence="7 10" id="KW-0067">ATP-binding</keyword>
<dbReference type="Pfam" id="PF00533">
    <property type="entry name" value="BRCT"/>
    <property type="match status" value="1"/>
</dbReference>
<dbReference type="GO" id="GO:0006271">
    <property type="term" value="P:DNA strand elongation involved in DNA replication"/>
    <property type="evidence" value="ECO:0007669"/>
    <property type="project" value="UniProtKB-ARBA"/>
</dbReference>
<feature type="compositionally biased region" description="Acidic residues" evidence="11">
    <location>
        <begin position="857"/>
        <end position="870"/>
    </location>
</feature>
<dbReference type="InterPro" id="IPR003593">
    <property type="entry name" value="AAA+_ATPase"/>
</dbReference>
<evidence type="ECO:0000256" key="6">
    <source>
        <dbReference type="ARBA" id="ARBA00022741"/>
    </source>
</evidence>
<feature type="region of interest" description="Disordered" evidence="11">
    <location>
        <begin position="847"/>
        <end position="903"/>
    </location>
</feature>
<dbReference type="GO" id="GO:0003677">
    <property type="term" value="F:DNA binding"/>
    <property type="evidence" value="ECO:0007669"/>
    <property type="project" value="UniProtKB-KW"/>
</dbReference>
<evidence type="ECO:0000256" key="3">
    <source>
        <dbReference type="ARBA" id="ARBA00020401"/>
    </source>
</evidence>
<keyword evidence="14" id="KW-1185">Reference proteome</keyword>
<dbReference type="InterPro" id="IPR003959">
    <property type="entry name" value="ATPase_AAA_core"/>
</dbReference>
<dbReference type="GO" id="GO:0005634">
    <property type="term" value="C:nucleus"/>
    <property type="evidence" value="ECO:0007669"/>
    <property type="project" value="UniProtKB-SubCell"/>
</dbReference>
<keyword evidence="9 10" id="KW-0539">Nucleus</keyword>